<proteinExistence type="predicted"/>
<evidence type="ECO:0000313" key="2">
    <source>
        <dbReference type="EMBL" id="RHZ59201.1"/>
    </source>
</evidence>
<protein>
    <submittedName>
        <fullName evidence="2">Uncharacterized protein</fullName>
    </submittedName>
</protein>
<gene>
    <name evidence="2" type="ORF">Glove_365g82</name>
</gene>
<reference evidence="2 3" key="1">
    <citation type="submission" date="2018-08" db="EMBL/GenBank/DDBJ databases">
        <title>Genome and evolution of the arbuscular mycorrhizal fungus Diversispora epigaea (formerly Glomus versiforme) and its bacterial endosymbionts.</title>
        <authorList>
            <person name="Sun X."/>
            <person name="Fei Z."/>
            <person name="Harrison M."/>
        </authorList>
    </citation>
    <scope>NUCLEOTIDE SEQUENCE [LARGE SCALE GENOMIC DNA]</scope>
    <source>
        <strain evidence="2 3">IT104</strain>
    </source>
</reference>
<dbReference type="Proteomes" id="UP000266861">
    <property type="component" value="Unassembled WGS sequence"/>
</dbReference>
<comment type="caution">
    <text evidence="2">The sequence shown here is derived from an EMBL/GenBank/DDBJ whole genome shotgun (WGS) entry which is preliminary data.</text>
</comment>
<name>A0A397H7Y5_9GLOM</name>
<dbReference type="SMART" id="SM00384">
    <property type="entry name" value="AT_hook"/>
    <property type="match status" value="2"/>
</dbReference>
<evidence type="ECO:0000256" key="1">
    <source>
        <dbReference type="SAM" id="MobiDB-lite"/>
    </source>
</evidence>
<keyword evidence="3" id="KW-1185">Reference proteome</keyword>
<dbReference type="AlphaFoldDB" id="A0A397H7Y5"/>
<evidence type="ECO:0000313" key="3">
    <source>
        <dbReference type="Proteomes" id="UP000266861"/>
    </source>
</evidence>
<feature type="region of interest" description="Disordered" evidence="1">
    <location>
        <begin position="1"/>
        <end position="58"/>
    </location>
</feature>
<accession>A0A397H7Y5</accession>
<dbReference type="Pfam" id="PF02178">
    <property type="entry name" value="AT_hook"/>
    <property type="match status" value="2"/>
</dbReference>
<dbReference type="EMBL" id="PQFF01000331">
    <property type="protein sequence ID" value="RHZ59201.1"/>
    <property type="molecule type" value="Genomic_DNA"/>
</dbReference>
<organism evidence="2 3">
    <name type="scientific">Diversispora epigaea</name>
    <dbReference type="NCBI Taxonomy" id="1348612"/>
    <lineage>
        <taxon>Eukaryota</taxon>
        <taxon>Fungi</taxon>
        <taxon>Fungi incertae sedis</taxon>
        <taxon>Mucoromycota</taxon>
        <taxon>Glomeromycotina</taxon>
        <taxon>Glomeromycetes</taxon>
        <taxon>Diversisporales</taxon>
        <taxon>Diversisporaceae</taxon>
        <taxon>Diversispora</taxon>
    </lineage>
</organism>
<feature type="compositionally biased region" description="Low complexity" evidence="1">
    <location>
        <begin position="31"/>
        <end position="45"/>
    </location>
</feature>
<feature type="compositionally biased region" description="Basic residues" evidence="1">
    <location>
        <begin position="46"/>
        <end position="55"/>
    </location>
</feature>
<sequence length="114" mass="12893">MNNNMNNPTPIIESTAPTTRKRGRPRKDKSTTPITSAPTSTSTPATKKRGRPRKIQKVEATDHQKITHIKNFIMKYHPSVADGTEEISKDSSESKNIAKKLWANVIDYEKKYLV</sequence>
<dbReference type="GO" id="GO:0003677">
    <property type="term" value="F:DNA binding"/>
    <property type="evidence" value="ECO:0007669"/>
    <property type="project" value="InterPro"/>
</dbReference>
<dbReference type="InterPro" id="IPR017956">
    <property type="entry name" value="AT_hook_DNA-bd_motif"/>
</dbReference>